<name>A0A0A8XSM1_ARUDO</name>
<reference evidence="1" key="1">
    <citation type="submission" date="2014-09" db="EMBL/GenBank/DDBJ databases">
        <authorList>
            <person name="Magalhaes I.L.F."/>
            <person name="Oliveira U."/>
            <person name="Santos F.R."/>
            <person name="Vidigal T.H.D.A."/>
            <person name="Brescovit A.D."/>
            <person name="Santos A.J."/>
        </authorList>
    </citation>
    <scope>NUCLEOTIDE SEQUENCE</scope>
    <source>
        <tissue evidence="1">Shoot tissue taken approximately 20 cm above the soil surface</tissue>
    </source>
</reference>
<reference evidence="1" key="2">
    <citation type="journal article" date="2015" name="Data Brief">
        <title>Shoot transcriptome of the giant reed, Arundo donax.</title>
        <authorList>
            <person name="Barrero R.A."/>
            <person name="Guerrero F.D."/>
            <person name="Moolhuijzen P."/>
            <person name="Goolsby J.A."/>
            <person name="Tidwell J."/>
            <person name="Bellgard S.E."/>
            <person name="Bellgard M.I."/>
        </authorList>
    </citation>
    <scope>NUCLEOTIDE SEQUENCE</scope>
    <source>
        <tissue evidence="1">Shoot tissue taken approximately 20 cm above the soil surface</tissue>
    </source>
</reference>
<sequence>MYLNCKISRDEVSCAYFDTSDATMCIIGKKSLLILQGKHASIPGRRFTFLQLISSR</sequence>
<proteinExistence type="predicted"/>
<dbReference type="AlphaFoldDB" id="A0A0A8XSM1"/>
<organism evidence="1">
    <name type="scientific">Arundo donax</name>
    <name type="common">Giant reed</name>
    <name type="synonym">Donax arundinaceus</name>
    <dbReference type="NCBI Taxonomy" id="35708"/>
    <lineage>
        <taxon>Eukaryota</taxon>
        <taxon>Viridiplantae</taxon>
        <taxon>Streptophyta</taxon>
        <taxon>Embryophyta</taxon>
        <taxon>Tracheophyta</taxon>
        <taxon>Spermatophyta</taxon>
        <taxon>Magnoliopsida</taxon>
        <taxon>Liliopsida</taxon>
        <taxon>Poales</taxon>
        <taxon>Poaceae</taxon>
        <taxon>PACMAD clade</taxon>
        <taxon>Arundinoideae</taxon>
        <taxon>Arundineae</taxon>
        <taxon>Arundo</taxon>
    </lineage>
</organism>
<dbReference type="EMBL" id="GBRH01282255">
    <property type="protein sequence ID" value="JAD15640.1"/>
    <property type="molecule type" value="Transcribed_RNA"/>
</dbReference>
<accession>A0A0A8XSM1</accession>
<protein>
    <submittedName>
        <fullName evidence="1">Uncharacterized protein</fullName>
    </submittedName>
</protein>
<evidence type="ECO:0000313" key="1">
    <source>
        <dbReference type="EMBL" id="JAD15640.1"/>
    </source>
</evidence>